<name>A0ABV6LDK3_9SPHI</name>
<dbReference type="Gene3D" id="2.40.160.130">
    <property type="entry name" value="Capsule assembly protein Wzi"/>
    <property type="match status" value="1"/>
</dbReference>
<comment type="caution">
    <text evidence="2">The sequence shown here is derived from an EMBL/GenBank/DDBJ whole genome shotgun (WGS) entry which is preliminary data.</text>
</comment>
<evidence type="ECO:0000313" key="2">
    <source>
        <dbReference type="EMBL" id="MFC0517541.1"/>
    </source>
</evidence>
<keyword evidence="3" id="KW-1185">Reference proteome</keyword>
<evidence type="ECO:0000256" key="1">
    <source>
        <dbReference type="SAM" id="SignalP"/>
    </source>
</evidence>
<sequence>MKKLFVLLPVLLSFFLAKAQYQDVHISLEAQGIATTNNVVPFWLRANQFGSVPLSGGSGSLIGKIRKDYDTTKNYGWGFSFEGRGNAGNDSRFLLIEGLIKAHAGIFELKAGRSKDIIGLVDSSLSSGSFAISGNALGVPKVSISIPNYYSLPFWDKLFAIKGALANGYAGTISSTYRNRDMNFKSYYFENYLYVKIGKPSWRLNFEAGYNHQVLWGDERKVLGPRFNLSGPETYWYIFTGKVFNQSKVGNHLGSVDVGAEYKFDAFTLKLYRQNFYDKGGLWSLANIKDGLNGISFTNNQAGSGNFVWKKLLVEFLYTANQAGTADSKITHSGAEDYYNNYEYVEGWSYKNIALGSPFITTAADARADVGRDPKQFFINNRLYALHAAAQFYAFKWNYTAKVSWSHNLGTFQTGTEPFRWVSGKLTEPSNPGAFGKINQLSLYFGSSRSLQNGYSIGYDLAYDRGGLLYNSFGVILKVSKAFM</sequence>
<protein>
    <submittedName>
        <fullName evidence="2">Capsule assembly Wzi family protein</fullName>
    </submittedName>
</protein>
<dbReference type="Proteomes" id="UP001589828">
    <property type="component" value="Unassembled WGS sequence"/>
</dbReference>
<evidence type="ECO:0000313" key="3">
    <source>
        <dbReference type="Proteomes" id="UP001589828"/>
    </source>
</evidence>
<proteinExistence type="predicted"/>
<keyword evidence="1" id="KW-0732">Signal</keyword>
<feature type="chain" id="PRO_5045769472" evidence="1">
    <location>
        <begin position="20"/>
        <end position="484"/>
    </location>
</feature>
<organism evidence="2 3">
    <name type="scientific">Mucilaginibacter angelicae</name>
    <dbReference type="NCBI Taxonomy" id="869718"/>
    <lineage>
        <taxon>Bacteria</taxon>
        <taxon>Pseudomonadati</taxon>
        <taxon>Bacteroidota</taxon>
        <taxon>Sphingobacteriia</taxon>
        <taxon>Sphingobacteriales</taxon>
        <taxon>Sphingobacteriaceae</taxon>
        <taxon>Mucilaginibacter</taxon>
    </lineage>
</organism>
<dbReference type="InterPro" id="IPR038636">
    <property type="entry name" value="Wzi_sf"/>
</dbReference>
<reference evidence="2 3" key="1">
    <citation type="submission" date="2024-09" db="EMBL/GenBank/DDBJ databases">
        <authorList>
            <person name="Sun Q."/>
            <person name="Mori K."/>
        </authorList>
    </citation>
    <scope>NUCLEOTIDE SEQUENCE [LARGE SCALE GENOMIC DNA]</scope>
    <source>
        <strain evidence="2 3">NCAIM B.02415</strain>
    </source>
</reference>
<accession>A0ABV6LDK3</accession>
<feature type="signal peptide" evidence="1">
    <location>
        <begin position="1"/>
        <end position="19"/>
    </location>
</feature>
<dbReference type="EMBL" id="JBHLTS010000075">
    <property type="protein sequence ID" value="MFC0517541.1"/>
    <property type="molecule type" value="Genomic_DNA"/>
</dbReference>
<dbReference type="RefSeq" id="WP_377025291.1">
    <property type="nucleotide sequence ID" value="NZ_JBHLTS010000075.1"/>
</dbReference>
<gene>
    <name evidence="2" type="ORF">ACFFGT_25235</name>
</gene>